<feature type="compositionally biased region" description="Low complexity" evidence="1">
    <location>
        <begin position="93"/>
        <end position="103"/>
    </location>
</feature>
<reference evidence="2 3" key="1">
    <citation type="journal article" date="2015" name="Sci. Rep.">
        <title>Chromosome-level genome map provides insights into diverse defense mechanisms in the medicinal fungus Ganoderma sinense.</title>
        <authorList>
            <person name="Zhu Y."/>
            <person name="Xu J."/>
            <person name="Sun C."/>
            <person name="Zhou S."/>
            <person name="Xu H."/>
            <person name="Nelson D.R."/>
            <person name="Qian J."/>
            <person name="Song J."/>
            <person name="Luo H."/>
            <person name="Xiang L."/>
            <person name="Li Y."/>
            <person name="Xu Z."/>
            <person name="Ji A."/>
            <person name="Wang L."/>
            <person name="Lu S."/>
            <person name="Hayward A."/>
            <person name="Sun W."/>
            <person name="Li X."/>
            <person name="Schwartz D.C."/>
            <person name="Wang Y."/>
            <person name="Chen S."/>
        </authorList>
    </citation>
    <scope>NUCLEOTIDE SEQUENCE [LARGE SCALE GENOMIC DNA]</scope>
    <source>
        <strain evidence="2 3">ZZ0214-1</strain>
    </source>
</reference>
<protein>
    <submittedName>
        <fullName evidence="2">Uncharacterized protein</fullName>
    </submittedName>
</protein>
<feature type="region of interest" description="Disordered" evidence="1">
    <location>
        <begin position="1"/>
        <end position="51"/>
    </location>
</feature>
<feature type="region of interest" description="Disordered" evidence="1">
    <location>
        <begin position="190"/>
        <end position="228"/>
    </location>
</feature>
<proteinExistence type="predicted"/>
<keyword evidence="3" id="KW-1185">Reference proteome</keyword>
<evidence type="ECO:0000256" key="1">
    <source>
        <dbReference type="SAM" id="MobiDB-lite"/>
    </source>
</evidence>
<feature type="compositionally biased region" description="Pro residues" evidence="1">
    <location>
        <begin position="1"/>
        <end position="10"/>
    </location>
</feature>
<dbReference type="AlphaFoldDB" id="A0A2G8STH3"/>
<evidence type="ECO:0000313" key="2">
    <source>
        <dbReference type="EMBL" id="PIL37076.1"/>
    </source>
</evidence>
<comment type="caution">
    <text evidence="2">The sequence shown here is derived from an EMBL/GenBank/DDBJ whole genome shotgun (WGS) entry which is preliminary data.</text>
</comment>
<dbReference type="OrthoDB" id="3260925at2759"/>
<name>A0A2G8STH3_9APHY</name>
<feature type="region of interest" description="Disordered" evidence="1">
    <location>
        <begin position="77"/>
        <end position="178"/>
    </location>
</feature>
<accession>A0A2G8STH3</accession>
<sequence>MSLYPPPRMPSPQLVPAALSPPVFPRRVSSRSRLHLPPHLNEPPIPPRLVGSPLLEKLVHPDPATLTPKIQKQLWFDGDEFGTRRATPMQTEESQGFPFSESSPSPPGTPHSPSSRRFHRRTLAVAPAVRARSHSPPPPQQSSAVSIPPVPPIPSTAFDAPGTKRPVLRTPPPCASRARPVLIIIPDLSSSDSTNAFAPNDLPSPALRPHHSRASASPRRRGLGCKSL</sequence>
<dbReference type="Proteomes" id="UP000230002">
    <property type="component" value="Unassembled WGS sequence"/>
</dbReference>
<feature type="compositionally biased region" description="Basic residues" evidence="1">
    <location>
        <begin position="208"/>
        <end position="228"/>
    </location>
</feature>
<organism evidence="2 3">
    <name type="scientific">Ganoderma sinense ZZ0214-1</name>
    <dbReference type="NCBI Taxonomy" id="1077348"/>
    <lineage>
        <taxon>Eukaryota</taxon>
        <taxon>Fungi</taxon>
        <taxon>Dikarya</taxon>
        <taxon>Basidiomycota</taxon>
        <taxon>Agaricomycotina</taxon>
        <taxon>Agaricomycetes</taxon>
        <taxon>Polyporales</taxon>
        <taxon>Polyporaceae</taxon>
        <taxon>Ganoderma</taxon>
    </lineage>
</organism>
<gene>
    <name evidence="2" type="ORF">GSI_00768</name>
</gene>
<evidence type="ECO:0000313" key="3">
    <source>
        <dbReference type="Proteomes" id="UP000230002"/>
    </source>
</evidence>
<dbReference type="EMBL" id="AYKW01000001">
    <property type="protein sequence ID" value="PIL37076.1"/>
    <property type="molecule type" value="Genomic_DNA"/>
</dbReference>